<evidence type="ECO:0000313" key="3">
    <source>
        <dbReference type="EMBL" id="KEO91934.1"/>
    </source>
</evidence>
<reference evidence="3 4" key="1">
    <citation type="submission" date="2014-04" db="EMBL/GenBank/DDBJ databases">
        <title>A comprehensive comparison of genomes of Erythrobacter spp. strains.</title>
        <authorList>
            <person name="Zheng Q."/>
        </authorList>
    </citation>
    <scope>NUCLEOTIDE SEQUENCE [LARGE SCALE GENOMIC DNA]</scope>
    <source>
        <strain evidence="3 4">DSM 6997</strain>
    </source>
</reference>
<dbReference type="InterPro" id="IPR013113">
    <property type="entry name" value="SIP_FAD-bd"/>
</dbReference>
<proteinExistence type="inferred from homology"/>
<sequence length="253" mass="27668">MAQAFYDLTVAASQRVSPSMHQITLAGEALRDFPKGQDGGYFKLILEPGSEGRKALMRTYTIRRQRETEIDVLFALHGGHAAGPATSWALGAKVGDPMTIRGPGSAKPSPEACDFHLIAGDMSALPAISANLEAMPRDAVGVAVLEVQHEEDAVAIDAPDGVELRWVVNPEPGLHPTLLVDALRQIDLPDVEIAGWAACEFEGMKLIRDYLRNELALEKCNIYTSSYWKLGLTETQHKVVKREDAERQDVPIQ</sequence>
<gene>
    <name evidence="3" type="ORF">EH31_04480</name>
</gene>
<dbReference type="OrthoDB" id="9814826at2"/>
<feature type="domain" description="FAD-binding FR-type" evidence="2">
    <location>
        <begin position="3"/>
        <end position="110"/>
    </location>
</feature>
<dbReference type="InterPro" id="IPR039374">
    <property type="entry name" value="SIP_fam"/>
</dbReference>
<dbReference type="EMBL" id="JMIW01000001">
    <property type="protein sequence ID" value="KEO91934.1"/>
    <property type="molecule type" value="Genomic_DNA"/>
</dbReference>
<dbReference type="AlphaFoldDB" id="A0A074MEP2"/>
<keyword evidence="4" id="KW-1185">Reference proteome</keyword>
<dbReference type="InterPro" id="IPR017938">
    <property type="entry name" value="Riboflavin_synthase-like_b-brl"/>
</dbReference>
<dbReference type="SUPFAM" id="SSF63380">
    <property type="entry name" value="Riboflavin synthase domain-like"/>
    <property type="match status" value="1"/>
</dbReference>
<dbReference type="PANTHER" id="PTHR30157:SF0">
    <property type="entry name" value="NADPH-DEPENDENT FERRIC-CHELATE REDUCTASE"/>
    <property type="match status" value="1"/>
</dbReference>
<dbReference type="STRING" id="1044.EH31_04480"/>
<dbReference type="Gene3D" id="3.40.50.80">
    <property type="entry name" value="Nucleotide-binding domain of ferredoxin-NADP reductase (FNR) module"/>
    <property type="match status" value="1"/>
</dbReference>
<dbReference type="CDD" id="cd06193">
    <property type="entry name" value="siderophore_interacting"/>
    <property type="match status" value="1"/>
</dbReference>
<comment type="similarity">
    <text evidence="1">Belongs to the SIP oxidoreductase family.</text>
</comment>
<dbReference type="InterPro" id="IPR007037">
    <property type="entry name" value="SIP_rossman_dom"/>
</dbReference>
<evidence type="ECO:0000313" key="4">
    <source>
        <dbReference type="Proteomes" id="UP000027647"/>
    </source>
</evidence>
<name>A0A074MEP2_ERYLO</name>
<evidence type="ECO:0000259" key="2">
    <source>
        <dbReference type="PROSITE" id="PS51384"/>
    </source>
</evidence>
<dbReference type="PANTHER" id="PTHR30157">
    <property type="entry name" value="FERRIC REDUCTASE, NADPH-DEPENDENT"/>
    <property type="match status" value="1"/>
</dbReference>
<evidence type="ECO:0000256" key="1">
    <source>
        <dbReference type="ARBA" id="ARBA00035644"/>
    </source>
</evidence>
<protein>
    <submittedName>
        <fullName evidence="3">Siderophore-interacting protein</fullName>
    </submittedName>
</protein>
<dbReference type="PROSITE" id="PS51384">
    <property type="entry name" value="FAD_FR"/>
    <property type="match status" value="1"/>
</dbReference>
<comment type="caution">
    <text evidence="3">The sequence shown here is derived from an EMBL/GenBank/DDBJ whole genome shotgun (WGS) entry which is preliminary data.</text>
</comment>
<dbReference type="InterPro" id="IPR039261">
    <property type="entry name" value="FNR_nucleotide-bd"/>
</dbReference>
<organism evidence="3 4">
    <name type="scientific">Erythrobacter longus</name>
    <dbReference type="NCBI Taxonomy" id="1044"/>
    <lineage>
        <taxon>Bacteria</taxon>
        <taxon>Pseudomonadati</taxon>
        <taxon>Pseudomonadota</taxon>
        <taxon>Alphaproteobacteria</taxon>
        <taxon>Sphingomonadales</taxon>
        <taxon>Erythrobacteraceae</taxon>
        <taxon>Erythrobacter/Porphyrobacter group</taxon>
        <taxon>Erythrobacter</taxon>
    </lineage>
</organism>
<accession>A0A074MEP2</accession>
<dbReference type="Proteomes" id="UP000027647">
    <property type="component" value="Unassembled WGS sequence"/>
</dbReference>
<dbReference type="Pfam" id="PF04954">
    <property type="entry name" value="SIP"/>
    <property type="match status" value="1"/>
</dbReference>
<dbReference type="InterPro" id="IPR017927">
    <property type="entry name" value="FAD-bd_FR_type"/>
</dbReference>
<dbReference type="eggNOG" id="COG2375">
    <property type="taxonomic scope" value="Bacteria"/>
</dbReference>
<dbReference type="RefSeq" id="WP_034958301.1">
    <property type="nucleotide sequence ID" value="NZ_JMIW01000001.1"/>
</dbReference>
<dbReference type="Gene3D" id="2.40.30.10">
    <property type="entry name" value="Translation factors"/>
    <property type="match status" value="1"/>
</dbReference>
<dbReference type="GO" id="GO:0016491">
    <property type="term" value="F:oxidoreductase activity"/>
    <property type="evidence" value="ECO:0007669"/>
    <property type="project" value="InterPro"/>
</dbReference>
<dbReference type="Pfam" id="PF08021">
    <property type="entry name" value="FAD_binding_9"/>
    <property type="match status" value="1"/>
</dbReference>